<evidence type="ECO:0008006" key="4">
    <source>
        <dbReference type="Google" id="ProtNLM"/>
    </source>
</evidence>
<accession>E8R6J9</accession>
<dbReference type="Proteomes" id="UP000008631">
    <property type="component" value="Chromosome"/>
</dbReference>
<dbReference type="eggNOG" id="COG3356">
    <property type="taxonomic scope" value="Bacteria"/>
</dbReference>
<dbReference type="InParanoid" id="E8R6J9"/>
<evidence type="ECO:0000313" key="2">
    <source>
        <dbReference type="EMBL" id="ADV62910.1"/>
    </source>
</evidence>
<keyword evidence="1" id="KW-0732">Signal</keyword>
<feature type="chain" id="PRO_5003229491" description="Neutral/alkaline non-lysosomal ceramidase N-terminal domain-containing protein" evidence="1">
    <location>
        <begin position="27"/>
        <end position="485"/>
    </location>
</feature>
<reference evidence="2 3" key="2">
    <citation type="journal article" date="2011" name="Stand. Genomic Sci.">
        <title>Complete genome sequence of Isosphaera pallida type strain (IS1B).</title>
        <authorList>
            <consortium name="US DOE Joint Genome Institute (JGI-PGF)"/>
            <person name="Goker M."/>
            <person name="Cleland D."/>
            <person name="Saunders E."/>
            <person name="Lapidus A."/>
            <person name="Nolan M."/>
            <person name="Lucas S."/>
            <person name="Hammon N."/>
            <person name="Deshpande S."/>
            <person name="Cheng J.F."/>
            <person name="Tapia R."/>
            <person name="Han C."/>
            <person name="Goodwin L."/>
            <person name="Pitluck S."/>
            <person name="Liolios K."/>
            <person name="Pagani I."/>
            <person name="Ivanova N."/>
            <person name="Mavromatis K."/>
            <person name="Pati A."/>
            <person name="Chen A."/>
            <person name="Palaniappan K."/>
            <person name="Land M."/>
            <person name="Hauser L."/>
            <person name="Chang Y.J."/>
            <person name="Jeffries C.D."/>
            <person name="Detter J.C."/>
            <person name="Beck B."/>
            <person name="Woyke T."/>
            <person name="Bristow J."/>
            <person name="Eisen J.A."/>
            <person name="Markowitz V."/>
            <person name="Hugenholtz P."/>
            <person name="Kyrpides N.C."/>
            <person name="Klenk H.P."/>
        </authorList>
    </citation>
    <scope>NUCLEOTIDE SEQUENCE [LARGE SCALE GENOMIC DNA]</scope>
    <source>
        <strain evidence="3">ATCC 43644 / DSM 9630 / IS1B</strain>
    </source>
</reference>
<name>E8R6J9_ISOPI</name>
<dbReference type="KEGG" id="ipa:Isop_2332"/>
<gene>
    <name evidence="2" type="ordered locus">Isop_2332</name>
</gene>
<keyword evidence="3" id="KW-1185">Reference proteome</keyword>
<evidence type="ECO:0000256" key="1">
    <source>
        <dbReference type="SAM" id="SignalP"/>
    </source>
</evidence>
<dbReference type="RefSeq" id="WP_013565198.1">
    <property type="nucleotide sequence ID" value="NC_014962.1"/>
</dbReference>
<evidence type="ECO:0000313" key="3">
    <source>
        <dbReference type="Proteomes" id="UP000008631"/>
    </source>
</evidence>
<reference key="1">
    <citation type="submission" date="2010-11" db="EMBL/GenBank/DDBJ databases">
        <title>The complete sequence of chromosome of Isophaera pallida ATCC 43644.</title>
        <authorList>
            <consortium name="US DOE Joint Genome Institute (JGI-PGF)"/>
            <person name="Lucas S."/>
            <person name="Copeland A."/>
            <person name="Lapidus A."/>
            <person name="Bruce D."/>
            <person name="Goodwin L."/>
            <person name="Pitluck S."/>
            <person name="Kyrpides N."/>
            <person name="Mavromatis K."/>
            <person name="Pagani I."/>
            <person name="Ivanova N."/>
            <person name="Saunders E."/>
            <person name="Brettin T."/>
            <person name="Detter J.C."/>
            <person name="Han C."/>
            <person name="Tapia R."/>
            <person name="Land M."/>
            <person name="Hauser L."/>
            <person name="Markowitz V."/>
            <person name="Cheng J.-F."/>
            <person name="Hugenholtz P."/>
            <person name="Woyke T."/>
            <person name="Wu D."/>
            <person name="Eisen J.A."/>
        </authorList>
    </citation>
    <scope>NUCLEOTIDE SEQUENCE</scope>
    <source>
        <strain>ATCC 43644</strain>
    </source>
</reference>
<dbReference type="EMBL" id="CP002353">
    <property type="protein sequence ID" value="ADV62910.1"/>
    <property type="molecule type" value="Genomic_DNA"/>
</dbReference>
<proteinExistence type="predicted"/>
<dbReference type="STRING" id="575540.Isop_2332"/>
<dbReference type="OrthoDB" id="240932at2"/>
<protein>
    <recommendedName>
        <fullName evidence="4">Neutral/alkaline non-lysosomal ceramidase N-terminal domain-containing protein</fullName>
    </recommendedName>
</protein>
<feature type="signal peptide" evidence="1">
    <location>
        <begin position="1"/>
        <end position="26"/>
    </location>
</feature>
<organism evidence="2 3">
    <name type="scientific">Isosphaera pallida (strain ATCC 43644 / DSM 9630 / IS1B)</name>
    <dbReference type="NCBI Taxonomy" id="575540"/>
    <lineage>
        <taxon>Bacteria</taxon>
        <taxon>Pseudomonadati</taxon>
        <taxon>Planctomycetota</taxon>
        <taxon>Planctomycetia</taxon>
        <taxon>Isosphaerales</taxon>
        <taxon>Isosphaeraceae</taxon>
        <taxon>Isosphaera</taxon>
    </lineage>
</organism>
<dbReference type="AlphaFoldDB" id="E8R6J9"/>
<dbReference type="HOGENOM" id="CLU_030011_5_0_0"/>
<sequence length="485" mass="52756">MNPRWNHLVIRAALAAAAATGAAAQATDDPPPTLKVGFAKQDITPDPTQRDVWLAGYGQNRKAKGIHDPLFARVLTLHDGQRRIGLVSVDLIGFMYPDTKQVRAQAAKVGLEFEYILVAATHNHEGPDTMGLWGPSPVRSGVDRPWLDGVIVQIVQALGEAVAAEAPAVARYGTARSEELLHDSRLPIVKDDVLRTVRWFHPDGRPLAGLVQWNCHPENMGSKNQQITADFCWATVRDLETAWECPVVYVTGALGGLMSAPEGLLKGRAGHPLREGDFEFAEVYGAAVADLAKRADAQAQPLTLTPLAAFAKPIALPLSNPTYKLLKAVGVLKRDAFEDTGDPYRFGPVTIRGDLKVAVETEVAYLRLGELHVAAIPGELYPELVNGRYQEPVEPNVDFPDAPLEEPLLKLLPGDKVLILGLANDEIGYIIPKRQWDDKAPFAYGRDKNQYGEINSVGPEAAPVIHRVLADRIAEARAASQPADR</sequence>